<dbReference type="PROSITE" id="PS51012">
    <property type="entry name" value="ABC_TM2"/>
    <property type="match status" value="1"/>
</dbReference>
<dbReference type="InterPro" id="IPR013525">
    <property type="entry name" value="ABC2_TM"/>
</dbReference>
<keyword evidence="11" id="KW-1185">Reference proteome</keyword>
<keyword evidence="4" id="KW-1003">Cell membrane</keyword>
<feature type="transmembrane region" description="Helical" evidence="8">
    <location>
        <begin position="307"/>
        <end position="326"/>
    </location>
</feature>
<proteinExistence type="inferred from homology"/>
<dbReference type="EMBL" id="BMFT01000005">
    <property type="protein sequence ID" value="GGH37666.1"/>
    <property type="molecule type" value="Genomic_DNA"/>
</dbReference>
<evidence type="ECO:0000256" key="5">
    <source>
        <dbReference type="ARBA" id="ARBA00022692"/>
    </source>
</evidence>
<comment type="subcellular location">
    <subcellularLocation>
        <location evidence="1">Cell membrane</location>
        <topology evidence="1">Multi-pass membrane protein</topology>
    </subcellularLocation>
</comment>
<feature type="transmembrane region" description="Helical" evidence="8">
    <location>
        <begin position="194"/>
        <end position="214"/>
    </location>
</feature>
<evidence type="ECO:0000256" key="2">
    <source>
        <dbReference type="ARBA" id="ARBA00007783"/>
    </source>
</evidence>
<dbReference type="PANTHER" id="PTHR30294:SF29">
    <property type="entry name" value="MULTIDRUG ABC TRANSPORTER PERMEASE YBHS-RELATED"/>
    <property type="match status" value="1"/>
</dbReference>
<keyword evidence="6 8" id="KW-1133">Transmembrane helix</keyword>
<name>A0ABQ1YV15_9BACL</name>
<feature type="transmembrane region" description="Helical" evidence="8">
    <location>
        <begin position="359"/>
        <end position="381"/>
    </location>
</feature>
<protein>
    <submittedName>
        <fullName evidence="10">Transport permease YfiM</fullName>
    </submittedName>
</protein>
<dbReference type="Pfam" id="PF12698">
    <property type="entry name" value="ABC2_membrane_3"/>
    <property type="match status" value="1"/>
</dbReference>
<keyword evidence="7 8" id="KW-0472">Membrane</keyword>
<dbReference type="RefSeq" id="WP_188542163.1">
    <property type="nucleotide sequence ID" value="NZ_BMFT01000005.1"/>
</dbReference>
<reference evidence="11" key="1">
    <citation type="journal article" date="2019" name="Int. J. Syst. Evol. Microbiol.">
        <title>The Global Catalogue of Microorganisms (GCM) 10K type strain sequencing project: providing services to taxonomists for standard genome sequencing and annotation.</title>
        <authorList>
            <consortium name="The Broad Institute Genomics Platform"/>
            <consortium name="The Broad Institute Genome Sequencing Center for Infectious Disease"/>
            <person name="Wu L."/>
            <person name="Ma J."/>
        </authorList>
    </citation>
    <scope>NUCLEOTIDE SEQUENCE [LARGE SCALE GENOMIC DNA]</scope>
    <source>
        <strain evidence="11">CGMCC 1.12769</strain>
    </source>
</reference>
<accession>A0ABQ1YV15</accession>
<keyword evidence="3" id="KW-0813">Transport</keyword>
<feature type="transmembrane region" description="Helical" evidence="8">
    <location>
        <begin position="248"/>
        <end position="267"/>
    </location>
</feature>
<dbReference type="PANTHER" id="PTHR30294">
    <property type="entry name" value="MEMBRANE COMPONENT OF ABC TRANSPORTER YHHJ-RELATED"/>
    <property type="match status" value="1"/>
</dbReference>
<dbReference type="Proteomes" id="UP000659344">
    <property type="component" value="Unassembled WGS sequence"/>
</dbReference>
<keyword evidence="5 8" id="KW-0812">Transmembrane</keyword>
<evidence type="ECO:0000313" key="11">
    <source>
        <dbReference type="Proteomes" id="UP000659344"/>
    </source>
</evidence>
<evidence type="ECO:0000259" key="9">
    <source>
        <dbReference type="PROSITE" id="PS51012"/>
    </source>
</evidence>
<organism evidence="10 11">
    <name type="scientific">Paenibacillus segetis</name>
    <dbReference type="NCBI Taxonomy" id="1325360"/>
    <lineage>
        <taxon>Bacteria</taxon>
        <taxon>Bacillati</taxon>
        <taxon>Bacillota</taxon>
        <taxon>Bacilli</taxon>
        <taxon>Bacillales</taxon>
        <taxon>Paenibacillaceae</taxon>
        <taxon>Paenibacillus</taxon>
    </lineage>
</organism>
<comment type="caution">
    <text evidence="10">The sequence shown here is derived from an EMBL/GenBank/DDBJ whole genome shotgun (WGS) entry which is preliminary data.</text>
</comment>
<dbReference type="InterPro" id="IPR047817">
    <property type="entry name" value="ABC2_TM_bact-type"/>
</dbReference>
<sequence>MKMWHIIWFELRMLTKMRVVLLNQFLLPMVLIFILGNALSGITSLGDSAPIDSVTTMIIEPSGQEKLESLGWNEFLKNPQIQALLKIKHGNSRQEAESALKSGESDFAVIIPPDFADQVMKGETVKWEMILGKNHTKNHVAKMIFESYLDQLNGVQAATIVLGPNSIATATEPGSASYVEMTSLNKKGNTYSSFQYYAASMLIMFLLYSGLTASNSLQAQKMNKTLYRLNSMPVSTLKIFLGKIGGNSLVAFIQAGVIIFGTTWLYGVNWGEHPLYLILICVFVVIASMLISVIVTLMSRSSGNAQTIIQIIIVVMTFLSGGFQPIPIDIIEKLSKFTINHWALQGIIRIMLNASGGEILYHVLMLGIFSVVLLLVGTMSYRKVGYHE</sequence>
<comment type="similarity">
    <text evidence="2">Belongs to the ABC-2 integral membrane protein family.</text>
</comment>
<feature type="domain" description="ABC transmembrane type-2" evidence="9">
    <location>
        <begin position="155"/>
        <end position="384"/>
    </location>
</feature>
<dbReference type="InterPro" id="IPR051449">
    <property type="entry name" value="ABC-2_transporter_component"/>
</dbReference>
<feature type="transmembrane region" description="Helical" evidence="8">
    <location>
        <begin position="273"/>
        <end position="295"/>
    </location>
</feature>
<evidence type="ECO:0000256" key="7">
    <source>
        <dbReference type="ARBA" id="ARBA00023136"/>
    </source>
</evidence>
<evidence type="ECO:0000256" key="4">
    <source>
        <dbReference type="ARBA" id="ARBA00022475"/>
    </source>
</evidence>
<dbReference type="Gene3D" id="3.40.1710.10">
    <property type="entry name" value="abc type-2 transporter like domain"/>
    <property type="match status" value="1"/>
</dbReference>
<evidence type="ECO:0000256" key="6">
    <source>
        <dbReference type="ARBA" id="ARBA00022989"/>
    </source>
</evidence>
<gene>
    <name evidence="10" type="primary">yfiM</name>
    <name evidence="10" type="ORF">GCM10008013_45270</name>
</gene>
<evidence type="ECO:0000256" key="3">
    <source>
        <dbReference type="ARBA" id="ARBA00022448"/>
    </source>
</evidence>
<evidence type="ECO:0000256" key="1">
    <source>
        <dbReference type="ARBA" id="ARBA00004651"/>
    </source>
</evidence>
<evidence type="ECO:0000256" key="8">
    <source>
        <dbReference type="SAM" id="Phobius"/>
    </source>
</evidence>
<evidence type="ECO:0000313" key="10">
    <source>
        <dbReference type="EMBL" id="GGH37666.1"/>
    </source>
</evidence>